<keyword evidence="1" id="KW-1003">Cell membrane</keyword>
<evidence type="ECO:0000313" key="11">
    <source>
        <dbReference type="Proteomes" id="UP001236663"/>
    </source>
</evidence>
<protein>
    <submittedName>
        <fullName evidence="10">Glycosyltransferase</fullName>
        <ecNumber evidence="10">2.4.-.-</ecNumber>
    </submittedName>
</protein>
<gene>
    <name evidence="10" type="ORF">QWZ15_13670</name>
</gene>
<dbReference type="InterPro" id="IPR029044">
    <property type="entry name" value="Nucleotide-diphossugar_trans"/>
</dbReference>
<evidence type="ECO:0000313" key="10">
    <source>
        <dbReference type="EMBL" id="MDN3688883.1"/>
    </source>
</evidence>
<evidence type="ECO:0000256" key="3">
    <source>
        <dbReference type="ARBA" id="ARBA00022679"/>
    </source>
</evidence>
<keyword evidence="3 10" id="KW-0808">Transferase</keyword>
<evidence type="ECO:0000256" key="6">
    <source>
        <dbReference type="ARBA" id="ARBA00022989"/>
    </source>
</evidence>
<keyword evidence="4 8" id="KW-0812">Transmembrane</keyword>
<dbReference type="PANTHER" id="PTHR48090">
    <property type="entry name" value="UNDECAPRENYL-PHOSPHATE 4-DEOXY-4-FORMAMIDO-L-ARABINOSE TRANSFERASE-RELATED"/>
    <property type="match status" value="1"/>
</dbReference>
<evidence type="ECO:0000256" key="1">
    <source>
        <dbReference type="ARBA" id="ARBA00022475"/>
    </source>
</evidence>
<feature type="domain" description="Glycosyltransferase 2-like" evidence="9">
    <location>
        <begin position="5"/>
        <end position="137"/>
    </location>
</feature>
<feature type="transmembrane region" description="Helical" evidence="8">
    <location>
        <begin position="265"/>
        <end position="289"/>
    </location>
</feature>
<keyword evidence="6 8" id="KW-1133">Transmembrane helix</keyword>
<dbReference type="SUPFAM" id="SSF53448">
    <property type="entry name" value="Nucleotide-diphospho-sugar transferases"/>
    <property type="match status" value="1"/>
</dbReference>
<dbReference type="Pfam" id="PF00535">
    <property type="entry name" value="Glycos_transf_2"/>
    <property type="match status" value="1"/>
</dbReference>
<evidence type="ECO:0000259" key="9">
    <source>
        <dbReference type="Pfam" id="PF00535"/>
    </source>
</evidence>
<sequence>MEKITVIIPVFNEAENISQLVYELGSYFQKEKRFSTEIIYVNDGSTDDTMSQLKKASHHSYTYKIISFSRNFGSHAALRAGIQSAEGDYITFLYADLQDPITLVSRLYDEMKEKRVDITWAFRNSTASSKWEQFFSLAYASLMRKYAVSNFPKKGFDVVMFSEKVKACLNNNVESNSSIFIQILSLGFKQEDILYDKSIRLLGKSKWTLSKKIKLLIDSFVAFSFAPIRFVSIVGLVFFMFGIFWTTYIVFRKLMYDDLASGWPALLSILMVGFGITNISLGIIAEYLWRTLDASRKRPVYVIDEIVGDNVQKKREEDYFRIISK</sequence>
<dbReference type="InterPro" id="IPR001173">
    <property type="entry name" value="Glyco_trans_2-like"/>
</dbReference>
<evidence type="ECO:0000256" key="2">
    <source>
        <dbReference type="ARBA" id="ARBA00022676"/>
    </source>
</evidence>
<dbReference type="Proteomes" id="UP001236663">
    <property type="component" value="Unassembled WGS sequence"/>
</dbReference>
<dbReference type="InterPro" id="IPR050256">
    <property type="entry name" value="Glycosyltransferase_2"/>
</dbReference>
<comment type="caution">
    <text evidence="10">The sequence shown here is derived from an EMBL/GenBank/DDBJ whole genome shotgun (WGS) entry which is preliminary data.</text>
</comment>
<evidence type="ECO:0000256" key="5">
    <source>
        <dbReference type="ARBA" id="ARBA00022985"/>
    </source>
</evidence>
<accession>A0ABT8C7W3</accession>
<dbReference type="Gene3D" id="3.90.550.10">
    <property type="entry name" value="Spore Coat Polysaccharide Biosynthesis Protein SpsA, Chain A"/>
    <property type="match status" value="1"/>
</dbReference>
<keyword evidence="11" id="KW-1185">Reference proteome</keyword>
<dbReference type="GO" id="GO:0016757">
    <property type="term" value="F:glycosyltransferase activity"/>
    <property type="evidence" value="ECO:0007669"/>
    <property type="project" value="UniProtKB-KW"/>
</dbReference>
<reference evidence="11" key="1">
    <citation type="journal article" date="2019" name="Int. J. Syst. Evol. Microbiol.">
        <title>The Global Catalogue of Microorganisms (GCM) 10K type strain sequencing project: providing services to taxonomists for standard genome sequencing and annotation.</title>
        <authorList>
            <consortium name="The Broad Institute Genomics Platform"/>
            <consortium name="The Broad Institute Genome Sequencing Center for Infectious Disease"/>
            <person name="Wu L."/>
            <person name="Ma J."/>
        </authorList>
    </citation>
    <scope>NUCLEOTIDE SEQUENCE [LARGE SCALE GENOMIC DNA]</scope>
    <source>
        <strain evidence="11">CECT 7706</strain>
    </source>
</reference>
<organism evidence="10 11">
    <name type="scientific">Cyclobacterium jeungdonense</name>
    <dbReference type="NCBI Taxonomy" id="708087"/>
    <lineage>
        <taxon>Bacteria</taxon>
        <taxon>Pseudomonadati</taxon>
        <taxon>Bacteroidota</taxon>
        <taxon>Cytophagia</taxon>
        <taxon>Cytophagales</taxon>
        <taxon>Cyclobacteriaceae</taxon>
        <taxon>Cyclobacterium</taxon>
    </lineage>
</organism>
<keyword evidence="5" id="KW-0448">Lipopolysaccharide biosynthesis</keyword>
<keyword evidence="2 10" id="KW-0328">Glycosyltransferase</keyword>
<keyword evidence="7 8" id="KW-0472">Membrane</keyword>
<feature type="transmembrane region" description="Helical" evidence="8">
    <location>
        <begin position="220"/>
        <end position="245"/>
    </location>
</feature>
<evidence type="ECO:0000256" key="4">
    <source>
        <dbReference type="ARBA" id="ARBA00022692"/>
    </source>
</evidence>
<name>A0ABT8C7W3_9BACT</name>
<evidence type="ECO:0000256" key="8">
    <source>
        <dbReference type="SAM" id="Phobius"/>
    </source>
</evidence>
<dbReference type="RefSeq" id="WP_163385585.1">
    <property type="nucleotide sequence ID" value="NZ_JAUFQS010000013.1"/>
</dbReference>
<dbReference type="EC" id="2.4.-.-" evidence="10"/>
<dbReference type="EMBL" id="JAUFQS010000013">
    <property type="protein sequence ID" value="MDN3688883.1"/>
    <property type="molecule type" value="Genomic_DNA"/>
</dbReference>
<dbReference type="PANTHER" id="PTHR48090:SF3">
    <property type="entry name" value="UNDECAPRENYL-PHOSPHATE 4-DEOXY-4-FORMAMIDO-L-ARABINOSE TRANSFERASE"/>
    <property type="match status" value="1"/>
</dbReference>
<evidence type="ECO:0000256" key="7">
    <source>
        <dbReference type="ARBA" id="ARBA00023136"/>
    </source>
</evidence>
<proteinExistence type="predicted"/>